<protein>
    <recommendedName>
        <fullName evidence="3">NmrA-like domain-containing protein</fullName>
    </recommendedName>
</protein>
<dbReference type="EMBL" id="JAPDRK010000004">
    <property type="protein sequence ID" value="KAJ9612969.1"/>
    <property type="molecule type" value="Genomic_DNA"/>
</dbReference>
<evidence type="ECO:0000256" key="1">
    <source>
        <dbReference type="ARBA" id="ARBA00022857"/>
    </source>
</evidence>
<dbReference type="AlphaFoldDB" id="A0AA38XH81"/>
<feature type="domain" description="NmrA-like" evidence="3">
    <location>
        <begin position="5"/>
        <end position="237"/>
    </location>
</feature>
<gene>
    <name evidence="4" type="ORF">H2200_002910</name>
</gene>
<accession>A0AA38XH81</accession>
<keyword evidence="2" id="KW-0560">Oxidoreductase</keyword>
<evidence type="ECO:0000313" key="5">
    <source>
        <dbReference type="Proteomes" id="UP001172673"/>
    </source>
</evidence>
<keyword evidence="1" id="KW-0521">NADP</keyword>
<dbReference type="InterPro" id="IPR008030">
    <property type="entry name" value="NmrA-like"/>
</dbReference>
<name>A0AA38XH81_9EURO</name>
<sequence>MGSIRIAIAGFTGRVAQSITANLLQRSNIEVVGICRDLKKIPEAVAKHPRVKTWKADYSDLTAIESALHGVSSCICCYRGSADVVTTGQRTLIDACVSQRVKRYFASDFSFDYRSLKTGEFPFKDFQLEIDAYLAKKEKESGLKAVHILNGGFIEAILTTFMGVLDVEAKKIRYWGTGDEPWDMTSTDDTARFTAEVACDESVSGVLKVRGDSKSIKEMARVLETQYGVRFTFENLGSLDELRKTMTLARKETPDEPWKWLGMHYNYFTIDGSTLLGVPDNEKYPNLKVDDLATFCKRYSLEELPTLFN</sequence>
<evidence type="ECO:0000259" key="3">
    <source>
        <dbReference type="Pfam" id="PF05368"/>
    </source>
</evidence>
<evidence type="ECO:0000313" key="4">
    <source>
        <dbReference type="EMBL" id="KAJ9612969.1"/>
    </source>
</evidence>
<dbReference type="Gene3D" id="3.40.50.720">
    <property type="entry name" value="NAD(P)-binding Rossmann-like Domain"/>
    <property type="match status" value="1"/>
</dbReference>
<dbReference type="GO" id="GO:0016491">
    <property type="term" value="F:oxidoreductase activity"/>
    <property type="evidence" value="ECO:0007669"/>
    <property type="project" value="UniProtKB-KW"/>
</dbReference>
<dbReference type="InterPro" id="IPR051609">
    <property type="entry name" value="NmrA/Isoflavone_reductase-like"/>
</dbReference>
<reference evidence="4" key="1">
    <citation type="submission" date="2022-10" db="EMBL/GenBank/DDBJ databases">
        <title>Culturing micro-colonial fungi from biological soil crusts in the Mojave desert and describing Neophaeococcomyces mojavensis, and introducing the new genera and species Taxawa tesnikishii.</title>
        <authorList>
            <person name="Kurbessoian T."/>
            <person name="Stajich J.E."/>
        </authorList>
    </citation>
    <scope>NUCLEOTIDE SEQUENCE</scope>
    <source>
        <strain evidence="4">TK_41</strain>
    </source>
</reference>
<comment type="caution">
    <text evidence="4">The sequence shown here is derived from an EMBL/GenBank/DDBJ whole genome shotgun (WGS) entry which is preliminary data.</text>
</comment>
<evidence type="ECO:0000256" key="2">
    <source>
        <dbReference type="ARBA" id="ARBA00023002"/>
    </source>
</evidence>
<organism evidence="4 5">
    <name type="scientific">Cladophialophora chaetospira</name>
    <dbReference type="NCBI Taxonomy" id="386627"/>
    <lineage>
        <taxon>Eukaryota</taxon>
        <taxon>Fungi</taxon>
        <taxon>Dikarya</taxon>
        <taxon>Ascomycota</taxon>
        <taxon>Pezizomycotina</taxon>
        <taxon>Eurotiomycetes</taxon>
        <taxon>Chaetothyriomycetidae</taxon>
        <taxon>Chaetothyriales</taxon>
        <taxon>Herpotrichiellaceae</taxon>
        <taxon>Cladophialophora</taxon>
    </lineage>
</organism>
<dbReference type="PANTHER" id="PTHR47706">
    <property type="entry name" value="NMRA-LIKE FAMILY PROTEIN"/>
    <property type="match status" value="1"/>
</dbReference>
<dbReference type="Pfam" id="PF05368">
    <property type="entry name" value="NmrA"/>
    <property type="match status" value="1"/>
</dbReference>
<dbReference type="SUPFAM" id="SSF51735">
    <property type="entry name" value="NAD(P)-binding Rossmann-fold domains"/>
    <property type="match status" value="1"/>
</dbReference>
<keyword evidence="5" id="KW-1185">Reference proteome</keyword>
<dbReference type="PANTHER" id="PTHR47706:SF9">
    <property type="entry name" value="NMRA-LIKE DOMAIN-CONTAINING PROTEIN-RELATED"/>
    <property type="match status" value="1"/>
</dbReference>
<proteinExistence type="predicted"/>
<dbReference type="InterPro" id="IPR036291">
    <property type="entry name" value="NAD(P)-bd_dom_sf"/>
</dbReference>
<dbReference type="Proteomes" id="UP001172673">
    <property type="component" value="Unassembled WGS sequence"/>
</dbReference>